<dbReference type="PROSITE" id="PS50975">
    <property type="entry name" value="ATP_GRASP"/>
    <property type="match status" value="1"/>
</dbReference>
<keyword evidence="1 6" id="KW-0436">Ligase</keyword>
<evidence type="ECO:0000313" key="6">
    <source>
        <dbReference type="EMBL" id="QBE99419.1"/>
    </source>
</evidence>
<dbReference type="AlphaFoldDB" id="A0A4P6M3U3"/>
<gene>
    <name evidence="6" type="primary">purD_2</name>
    <name evidence="6" type="ORF">PMF13cell1_04995</name>
</gene>
<proteinExistence type="predicted"/>
<keyword evidence="3 4" id="KW-0067">ATP-binding</keyword>
<evidence type="ECO:0000256" key="2">
    <source>
        <dbReference type="ARBA" id="ARBA00022741"/>
    </source>
</evidence>
<dbReference type="GO" id="GO:0005829">
    <property type="term" value="C:cytosol"/>
    <property type="evidence" value="ECO:0007669"/>
    <property type="project" value="TreeGrafter"/>
</dbReference>
<dbReference type="SUPFAM" id="SSF56059">
    <property type="entry name" value="Glutathione synthetase ATP-binding domain-like"/>
    <property type="match status" value="1"/>
</dbReference>
<evidence type="ECO:0000313" key="7">
    <source>
        <dbReference type="Proteomes" id="UP000289794"/>
    </source>
</evidence>
<accession>A0A4P6M3U3</accession>
<evidence type="ECO:0000256" key="1">
    <source>
        <dbReference type="ARBA" id="ARBA00022598"/>
    </source>
</evidence>
<dbReference type="SMART" id="SM01209">
    <property type="entry name" value="GARS_A"/>
    <property type="match status" value="1"/>
</dbReference>
<dbReference type="PANTHER" id="PTHR43055:SF1">
    <property type="entry name" value="FORMATE-DEPENDENT PHOSPHORIBOSYLGLYCINAMIDE FORMYLTRANSFERASE"/>
    <property type="match status" value="1"/>
</dbReference>
<protein>
    <submittedName>
        <fullName evidence="6">Phosphoribosylamine--glycine ligase</fullName>
        <ecNumber evidence="6">6.3.4.13</ecNumber>
    </submittedName>
</protein>
<dbReference type="Proteomes" id="UP000289794">
    <property type="component" value="Chromosome"/>
</dbReference>
<dbReference type="PANTHER" id="PTHR43055">
    <property type="entry name" value="FORMATE-DEPENDENT PHOSPHORIBOSYLGLYCINAMIDE FORMYLTRANSFERASE"/>
    <property type="match status" value="1"/>
</dbReference>
<dbReference type="GO" id="GO:0004637">
    <property type="term" value="F:phosphoribosylamine-glycine ligase activity"/>
    <property type="evidence" value="ECO:0007669"/>
    <property type="project" value="UniProtKB-EC"/>
</dbReference>
<organism evidence="6 7">
    <name type="scientific">Blautia producta</name>
    <dbReference type="NCBI Taxonomy" id="33035"/>
    <lineage>
        <taxon>Bacteria</taxon>
        <taxon>Bacillati</taxon>
        <taxon>Bacillota</taxon>
        <taxon>Clostridia</taxon>
        <taxon>Lachnospirales</taxon>
        <taxon>Lachnospiraceae</taxon>
        <taxon>Blautia</taxon>
    </lineage>
</organism>
<dbReference type="GO" id="GO:0046872">
    <property type="term" value="F:metal ion binding"/>
    <property type="evidence" value="ECO:0007669"/>
    <property type="project" value="InterPro"/>
</dbReference>
<dbReference type="KEGG" id="bpro:PMF13cell1_04995"/>
<evidence type="ECO:0000256" key="4">
    <source>
        <dbReference type="PROSITE-ProRule" id="PRU00409"/>
    </source>
</evidence>
<reference evidence="6 7" key="1">
    <citation type="submission" date="2019-01" db="EMBL/GenBank/DDBJ databases">
        <title>PMF-metabolizing Aryl O-demethylase.</title>
        <authorList>
            <person name="Kim M."/>
        </authorList>
    </citation>
    <scope>NUCLEOTIDE SEQUENCE [LARGE SCALE GENOMIC DNA]</scope>
    <source>
        <strain evidence="6 7">PMF1</strain>
    </source>
</reference>
<dbReference type="Pfam" id="PF13535">
    <property type="entry name" value="ATP-grasp_4"/>
    <property type="match status" value="1"/>
</dbReference>
<dbReference type="EMBL" id="CP035945">
    <property type="protein sequence ID" value="QBE99419.1"/>
    <property type="molecule type" value="Genomic_DNA"/>
</dbReference>
<dbReference type="EC" id="6.3.4.13" evidence="6"/>
<dbReference type="InterPro" id="IPR013815">
    <property type="entry name" value="ATP_grasp_subdomain_1"/>
</dbReference>
<dbReference type="GO" id="GO:0005524">
    <property type="term" value="F:ATP binding"/>
    <property type="evidence" value="ECO:0007669"/>
    <property type="project" value="UniProtKB-UniRule"/>
</dbReference>
<dbReference type="Gene3D" id="3.30.1490.20">
    <property type="entry name" value="ATP-grasp fold, A domain"/>
    <property type="match status" value="1"/>
</dbReference>
<dbReference type="Gene3D" id="3.40.50.20">
    <property type="match status" value="1"/>
</dbReference>
<evidence type="ECO:0000259" key="5">
    <source>
        <dbReference type="PROSITE" id="PS50975"/>
    </source>
</evidence>
<keyword evidence="2 4" id="KW-0547">Nucleotide-binding</keyword>
<name>A0A4P6M3U3_9FIRM</name>
<feature type="domain" description="ATP-grasp" evidence="5">
    <location>
        <begin position="110"/>
        <end position="304"/>
    </location>
</feature>
<dbReference type="InterPro" id="IPR011761">
    <property type="entry name" value="ATP-grasp"/>
</dbReference>
<sequence>MIKQRLLILGSLREFVQLIQTAKSRGIYTIVCDGYPNSIGKTFADKSYDIDVGDTDRIVSICQLERVDGIITSFSDYLFECMVKIANKAGLKCYFSPEKLDYYRNKDVMKQMFEKLKIPTAKYKRLGFGFSDSELDDMEFPVVVKPLDKYGSRGVLVLYSVEEIKKHFDFICATSEVKEILVEEYNDGYEFNMMSWVLDGKVYVISIADREKTPVCTNDIPISTRNVYPSKLIHNVYAEAKDILQRVANFTGQTSGVLSMQFFWSPGAPISVCEVAGRFFGYEHELVDYCCGLKVENLLLDYLYDESALRRTLKLHSPFFDKTSAVLYFHGKNGLMVDNQDAAVKLSSMKGIMDSWLFYKKGERIIPHGVNPYAVRYYITAKSRTEADYMTNYIFEHMSITTPEGEEVLYQNHMPEYPI</sequence>
<dbReference type="Gene3D" id="3.30.470.20">
    <property type="entry name" value="ATP-grasp fold, B domain"/>
    <property type="match status" value="1"/>
</dbReference>
<evidence type="ECO:0000256" key="3">
    <source>
        <dbReference type="ARBA" id="ARBA00022840"/>
    </source>
</evidence>